<keyword evidence="3" id="KW-0812">Transmembrane</keyword>
<feature type="transmembrane region" description="Helical" evidence="3">
    <location>
        <begin position="227"/>
        <end position="246"/>
    </location>
</feature>
<feature type="compositionally biased region" description="Polar residues" evidence="2">
    <location>
        <begin position="183"/>
        <end position="196"/>
    </location>
</feature>
<reference evidence="5 6" key="1">
    <citation type="submission" date="2024-04" db="EMBL/GenBank/DDBJ databases">
        <title>Tritrichomonas musculus Genome.</title>
        <authorList>
            <person name="Alves-Ferreira E."/>
            <person name="Grigg M."/>
            <person name="Lorenzi H."/>
            <person name="Galac M."/>
        </authorList>
    </citation>
    <scope>NUCLEOTIDE SEQUENCE [LARGE SCALE GENOMIC DNA]</scope>
    <source>
        <strain evidence="5 6">EAF2021</strain>
    </source>
</reference>
<keyword evidence="4" id="KW-0732">Signal</keyword>
<dbReference type="EMBL" id="JAPFFF010000027">
    <property type="protein sequence ID" value="KAK8848014.1"/>
    <property type="molecule type" value="Genomic_DNA"/>
</dbReference>
<name>A0ABR2HIG2_9EUKA</name>
<evidence type="ECO:0000313" key="5">
    <source>
        <dbReference type="EMBL" id="KAK8848014.1"/>
    </source>
</evidence>
<feature type="coiled-coil region" evidence="1">
    <location>
        <begin position="17"/>
        <end position="77"/>
    </location>
</feature>
<dbReference type="Proteomes" id="UP001470230">
    <property type="component" value="Unassembled WGS sequence"/>
</dbReference>
<sequence length="269" mass="31875">MVFILLFLSFINFSKSILVENQNIEDLSEEENNIENDDQDMPPPNEKQGEVYEAWLKKKLEVHQKIAELEARHHEEELDEDDEDYHRKIEKIVEEELDKEKFYQEYEQNKKKQEESLEKIQDEDEIENHNHDNNFLNNLQKFNDAAKSLHNEIIKESTDKNSPENKKINQETIQKENVKQNNKETSQIANNNIKEPTITITSNQEISKPFGNEQINETENVSPFKKIYLLIPVAVLTVIGFILKIFNRPIKRWINHKRSDDLPNSLKYS</sequence>
<proteinExistence type="predicted"/>
<feature type="compositionally biased region" description="Basic and acidic residues" evidence="2">
    <location>
        <begin position="172"/>
        <end position="182"/>
    </location>
</feature>
<feature type="region of interest" description="Disordered" evidence="2">
    <location>
        <begin position="172"/>
        <end position="196"/>
    </location>
</feature>
<evidence type="ECO:0000256" key="4">
    <source>
        <dbReference type="SAM" id="SignalP"/>
    </source>
</evidence>
<keyword evidence="3" id="KW-1133">Transmembrane helix</keyword>
<protein>
    <submittedName>
        <fullName evidence="5">Uncharacterized protein</fullName>
    </submittedName>
</protein>
<evidence type="ECO:0000256" key="3">
    <source>
        <dbReference type="SAM" id="Phobius"/>
    </source>
</evidence>
<keyword evidence="3" id="KW-0472">Membrane</keyword>
<keyword evidence="1" id="KW-0175">Coiled coil</keyword>
<comment type="caution">
    <text evidence="5">The sequence shown here is derived from an EMBL/GenBank/DDBJ whole genome shotgun (WGS) entry which is preliminary data.</text>
</comment>
<keyword evidence="6" id="KW-1185">Reference proteome</keyword>
<evidence type="ECO:0000313" key="6">
    <source>
        <dbReference type="Proteomes" id="UP001470230"/>
    </source>
</evidence>
<feature type="signal peptide" evidence="4">
    <location>
        <begin position="1"/>
        <end position="16"/>
    </location>
</feature>
<evidence type="ECO:0000256" key="1">
    <source>
        <dbReference type="SAM" id="Coils"/>
    </source>
</evidence>
<accession>A0ABR2HIG2</accession>
<gene>
    <name evidence="5" type="ORF">M9Y10_019067</name>
</gene>
<feature type="chain" id="PRO_5046735821" evidence="4">
    <location>
        <begin position="17"/>
        <end position="269"/>
    </location>
</feature>
<evidence type="ECO:0000256" key="2">
    <source>
        <dbReference type="SAM" id="MobiDB-lite"/>
    </source>
</evidence>
<organism evidence="5 6">
    <name type="scientific">Tritrichomonas musculus</name>
    <dbReference type="NCBI Taxonomy" id="1915356"/>
    <lineage>
        <taxon>Eukaryota</taxon>
        <taxon>Metamonada</taxon>
        <taxon>Parabasalia</taxon>
        <taxon>Tritrichomonadida</taxon>
        <taxon>Tritrichomonadidae</taxon>
        <taxon>Tritrichomonas</taxon>
    </lineage>
</organism>